<name>A0A8J3KPU4_9ACTN</name>
<proteinExistence type="predicted"/>
<sequence length="316" mass="34201">MSAMPKILVERAMELMCANYVFPERAVPAAADVRRRLTEGEYDGMDEAALADALTLTLAEHCADKHLRVRTRDARLHATVDPAEADAVYREHLRVTNHGIARVERLDGNVGCLDLRGVTAAGLGGRAIAAAMELVSQTEALIIDLRRNRGGSPDGAIFWTSYFFPDGETHLNSIESGAGSSLRQYWSIAYLPGERYLDRPVYVLTSGFTFSAGEELSYNLQTQGRATLIGETTRGGAHPTDRFPITPTLEITVPVARSINPVTGTNWEGTGVVPDIAVPSEQAHTVAYRLALEHVLTGSASPVVRDEAREAMAGLS</sequence>
<evidence type="ECO:0000313" key="3">
    <source>
        <dbReference type="Proteomes" id="UP000659904"/>
    </source>
</evidence>
<dbReference type="GO" id="GO:0008236">
    <property type="term" value="F:serine-type peptidase activity"/>
    <property type="evidence" value="ECO:0007669"/>
    <property type="project" value="InterPro"/>
</dbReference>
<dbReference type="SUPFAM" id="SSF52096">
    <property type="entry name" value="ClpP/crotonase"/>
    <property type="match status" value="1"/>
</dbReference>
<protein>
    <submittedName>
        <fullName evidence="2">Interphotoreceptor retinoid-binding protein</fullName>
    </submittedName>
</protein>
<dbReference type="AlphaFoldDB" id="A0A8J3KPU4"/>
<accession>A0A8J3KPU4</accession>
<dbReference type="Pfam" id="PF11918">
    <property type="entry name" value="Peptidase_S41_N"/>
    <property type="match status" value="1"/>
</dbReference>
<dbReference type="GO" id="GO:0006508">
    <property type="term" value="P:proteolysis"/>
    <property type="evidence" value="ECO:0007669"/>
    <property type="project" value="InterPro"/>
</dbReference>
<evidence type="ECO:0000259" key="1">
    <source>
        <dbReference type="SMART" id="SM00245"/>
    </source>
</evidence>
<gene>
    <name evidence="2" type="ORF">Cci01nite_42380</name>
</gene>
<dbReference type="InterPro" id="IPR029045">
    <property type="entry name" value="ClpP/crotonase-like_dom_sf"/>
</dbReference>
<keyword evidence="3" id="KW-1185">Reference proteome</keyword>
<dbReference type="CDD" id="cd07563">
    <property type="entry name" value="Peptidase_S41_IRBP"/>
    <property type="match status" value="1"/>
</dbReference>
<dbReference type="EMBL" id="BONH01000019">
    <property type="protein sequence ID" value="GIF99144.1"/>
    <property type="molecule type" value="Genomic_DNA"/>
</dbReference>
<feature type="domain" description="Tail specific protease" evidence="1">
    <location>
        <begin position="81"/>
        <end position="279"/>
    </location>
</feature>
<evidence type="ECO:0000313" key="2">
    <source>
        <dbReference type="EMBL" id="GIF99144.1"/>
    </source>
</evidence>
<dbReference type="PANTHER" id="PTHR11261">
    <property type="entry name" value="INTERPHOTORECEPTOR RETINOID-BINDING PROTEIN"/>
    <property type="match status" value="1"/>
</dbReference>
<dbReference type="PANTHER" id="PTHR11261:SF3">
    <property type="entry name" value="RETINOL-BINDING PROTEIN 3"/>
    <property type="match status" value="1"/>
</dbReference>
<dbReference type="Proteomes" id="UP000659904">
    <property type="component" value="Unassembled WGS sequence"/>
</dbReference>
<dbReference type="Gene3D" id="3.90.226.10">
    <property type="entry name" value="2-enoyl-CoA Hydratase, Chain A, domain 1"/>
    <property type="match status" value="1"/>
</dbReference>
<reference evidence="2 3" key="1">
    <citation type="submission" date="2021-01" db="EMBL/GenBank/DDBJ databases">
        <title>Whole genome shotgun sequence of Catellatospora citrea NBRC 14495.</title>
        <authorList>
            <person name="Komaki H."/>
            <person name="Tamura T."/>
        </authorList>
    </citation>
    <scope>NUCLEOTIDE SEQUENCE [LARGE SCALE GENOMIC DNA]</scope>
    <source>
        <strain evidence="2 3">NBRC 14495</strain>
    </source>
</reference>
<dbReference type="Gene3D" id="3.30.750.44">
    <property type="match status" value="1"/>
</dbReference>
<dbReference type="InterPro" id="IPR005151">
    <property type="entry name" value="Tail-specific_protease"/>
</dbReference>
<dbReference type="SMART" id="SM00245">
    <property type="entry name" value="TSPc"/>
    <property type="match status" value="1"/>
</dbReference>
<comment type="caution">
    <text evidence="2">The sequence shown here is derived from an EMBL/GenBank/DDBJ whole genome shotgun (WGS) entry which is preliminary data.</text>
</comment>
<organism evidence="2 3">
    <name type="scientific">Catellatospora citrea</name>
    <dbReference type="NCBI Taxonomy" id="53366"/>
    <lineage>
        <taxon>Bacteria</taxon>
        <taxon>Bacillati</taxon>
        <taxon>Actinomycetota</taxon>
        <taxon>Actinomycetes</taxon>
        <taxon>Micromonosporales</taxon>
        <taxon>Micromonosporaceae</taxon>
        <taxon>Catellatospora</taxon>
    </lineage>
</organism>
<dbReference type="Pfam" id="PF03572">
    <property type="entry name" value="Peptidase_S41"/>
    <property type="match status" value="1"/>
</dbReference>